<keyword evidence="1" id="KW-1133">Transmembrane helix</keyword>
<comment type="caution">
    <text evidence="2">The sequence shown here is derived from an EMBL/GenBank/DDBJ whole genome shotgun (WGS) entry which is preliminary data.</text>
</comment>
<feature type="transmembrane region" description="Helical" evidence="1">
    <location>
        <begin position="91"/>
        <end position="111"/>
    </location>
</feature>
<dbReference type="EMBL" id="MLJW01000014">
    <property type="protein sequence ID" value="OIR13591.1"/>
    <property type="molecule type" value="Genomic_DNA"/>
</dbReference>
<feature type="transmembrane region" description="Helical" evidence="1">
    <location>
        <begin position="357"/>
        <end position="376"/>
    </location>
</feature>
<feature type="transmembrane region" description="Helical" evidence="1">
    <location>
        <begin position="123"/>
        <end position="142"/>
    </location>
</feature>
<protein>
    <recommendedName>
        <fullName evidence="3">Cytochrome oxidase subunit I profile domain-containing protein</fullName>
    </recommendedName>
</protein>
<gene>
    <name evidence="2" type="ORF">GALL_54100</name>
</gene>
<feature type="transmembrane region" description="Helical" evidence="1">
    <location>
        <begin position="260"/>
        <end position="278"/>
    </location>
</feature>
<feature type="transmembrane region" description="Helical" evidence="1">
    <location>
        <begin position="200"/>
        <end position="219"/>
    </location>
</feature>
<feature type="transmembrane region" description="Helical" evidence="1">
    <location>
        <begin position="62"/>
        <end position="79"/>
    </location>
</feature>
<evidence type="ECO:0000256" key="1">
    <source>
        <dbReference type="SAM" id="Phobius"/>
    </source>
</evidence>
<proteinExistence type="predicted"/>
<dbReference type="InterPro" id="IPR036927">
    <property type="entry name" value="Cyt_c_oxase-like_su1_sf"/>
</dbReference>
<dbReference type="SUPFAM" id="SSF81442">
    <property type="entry name" value="Cytochrome c oxidase subunit I-like"/>
    <property type="match status" value="1"/>
</dbReference>
<dbReference type="Gene3D" id="1.20.210.10">
    <property type="entry name" value="Cytochrome c oxidase-like, subunit I domain"/>
    <property type="match status" value="1"/>
</dbReference>
<feature type="transmembrane region" description="Helical" evidence="1">
    <location>
        <begin position="162"/>
        <end position="180"/>
    </location>
</feature>
<reference evidence="2" key="1">
    <citation type="submission" date="2016-10" db="EMBL/GenBank/DDBJ databases">
        <title>Sequence of Gallionella enrichment culture.</title>
        <authorList>
            <person name="Poehlein A."/>
            <person name="Muehling M."/>
            <person name="Daniel R."/>
        </authorList>
    </citation>
    <scope>NUCLEOTIDE SEQUENCE</scope>
</reference>
<evidence type="ECO:0000313" key="2">
    <source>
        <dbReference type="EMBL" id="OIR13591.1"/>
    </source>
</evidence>
<keyword evidence="1" id="KW-0472">Membrane</keyword>
<feature type="transmembrane region" description="Helical" evidence="1">
    <location>
        <begin position="396"/>
        <end position="419"/>
    </location>
</feature>
<dbReference type="AlphaFoldDB" id="A0A1J5SYM6"/>
<evidence type="ECO:0008006" key="3">
    <source>
        <dbReference type="Google" id="ProtNLM"/>
    </source>
</evidence>
<sequence>MESCRPSDASGPPPVRLHALGWLAVTCLAGVLLQMLQLFPRLSVPLAPLTYGRWYPVHADTALYGWCAVPLVGLLLHWYPEDSDMFGGILASRTCLAAWSLALAAGAASWLGGGSGSKPFMEWSGWTIPLLPLAMLALWVVLAGRCENSRGRLAPGALAARWLLLAALLPVPFIFIHAASPAVYPAVNPDSGGATGTSLLGSNLGLIAIYAAAPILLGLPREPRRSSRRRVLVPWAILAVMAAVFAAAPHGDVSNHQLSQVILLALPLAWAPLTWTLFRSYLWPDAARPWLAAAFAWWCLLLVTGWIGFLPGLGERFKFTQMLVAHAHLAMAACLSSAGWALLLGLDPNRAPGRGSFAAWQAGVTVHIGATVLAGLREIAQPDALFVGDSLIRLAWFTRLAAGLLMAAVALVWLHAAIVRPKSPVLRSS</sequence>
<feature type="transmembrane region" description="Helical" evidence="1">
    <location>
        <begin position="231"/>
        <end position="248"/>
    </location>
</feature>
<name>A0A1J5SYM6_9ZZZZ</name>
<feature type="transmembrane region" description="Helical" evidence="1">
    <location>
        <begin position="290"/>
        <end position="311"/>
    </location>
</feature>
<keyword evidence="1" id="KW-0812">Transmembrane</keyword>
<feature type="transmembrane region" description="Helical" evidence="1">
    <location>
        <begin position="20"/>
        <end position="42"/>
    </location>
</feature>
<accession>A0A1J5SYM6</accession>
<feature type="transmembrane region" description="Helical" evidence="1">
    <location>
        <begin position="323"/>
        <end position="345"/>
    </location>
</feature>
<organism evidence="2">
    <name type="scientific">mine drainage metagenome</name>
    <dbReference type="NCBI Taxonomy" id="410659"/>
    <lineage>
        <taxon>unclassified sequences</taxon>
        <taxon>metagenomes</taxon>
        <taxon>ecological metagenomes</taxon>
    </lineage>
</organism>